<organism evidence="6 7">
    <name type="scientific">Hymenoscyphus fraxineus</name>
    <dbReference type="NCBI Taxonomy" id="746836"/>
    <lineage>
        <taxon>Eukaryota</taxon>
        <taxon>Fungi</taxon>
        <taxon>Dikarya</taxon>
        <taxon>Ascomycota</taxon>
        <taxon>Pezizomycotina</taxon>
        <taxon>Leotiomycetes</taxon>
        <taxon>Helotiales</taxon>
        <taxon>Helotiaceae</taxon>
        <taxon>Hymenoscyphus</taxon>
    </lineage>
</organism>
<dbReference type="Gene3D" id="3.30.980.10">
    <property type="entry name" value="Threonyl-trna Synthetase, Chain A, domain 2"/>
    <property type="match status" value="1"/>
</dbReference>
<evidence type="ECO:0000313" key="7">
    <source>
        <dbReference type="Proteomes" id="UP000696280"/>
    </source>
</evidence>
<dbReference type="GO" id="GO:0006419">
    <property type="term" value="P:alanyl-tRNA aminoacylation"/>
    <property type="evidence" value="ECO:0007669"/>
    <property type="project" value="InterPro"/>
</dbReference>
<dbReference type="InterPro" id="IPR018164">
    <property type="entry name" value="Ala-tRNA-synth_IIc_N"/>
</dbReference>
<comment type="caution">
    <text evidence="6">The sequence shown here is derived from an EMBL/GenBank/DDBJ whole genome shotgun (WGS) entry which is preliminary data.</text>
</comment>
<feature type="domain" description="Alanyl-transfer RNA synthetases family profile" evidence="5">
    <location>
        <begin position="1"/>
        <end position="282"/>
    </location>
</feature>
<dbReference type="PANTHER" id="PTHR43462">
    <property type="entry name" value="ALANYL-TRNA EDITING PROTEIN"/>
    <property type="match status" value="1"/>
</dbReference>
<dbReference type="AlphaFoldDB" id="A0A9N9LA22"/>
<dbReference type="SMART" id="SM00863">
    <property type="entry name" value="tRNA_SAD"/>
    <property type="match status" value="1"/>
</dbReference>
<evidence type="ECO:0000259" key="5">
    <source>
        <dbReference type="PROSITE" id="PS50860"/>
    </source>
</evidence>
<comment type="subcellular location">
    <subcellularLocation>
        <location evidence="2">Cytoplasm</location>
    </subcellularLocation>
</comment>
<evidence type="ECO:0000256" key="4">
    <source>
        <dbReference type="SAM" id="MobiDB-lite"/>
    </source>
</evidence>
<protein>
    <recommendedName>
        <fullName evidence="5">Alanyl-transfer RNA synthetases family profile domain-containing protein</fullName>
    </recommendedName>
</protein>
<dbReference type="SUPFAM" id="SSF50447">
    <property type="entry name" value="Translation proteins"/>
    <property type="match status" value="1"/>
</dbReference>
<dbReference type="GO" id="GO:0005737">
    <property type="term" value="C:cytoplasm"/>
    <property type="evidence" value="ECO:0007669"/>
    <property type="project" value="UniProtKB-SubCell"/>
</dbReference>
<evidence type="ECO:0000256" key="3">
    <source>
        <dbReference type="ARBA" id="ARBA00008429"/>
    </source>
</evidence>
<dbReference type="EMBL" id="CAJVRL010000102">
    <property type="protein sequence ID" value="CAG8960703.1"/>
    <property type="molecule type" value="Genomic_DNA"/>
</dbReference>
<dbReference type="GO" id="GO:0005524">
    <property type="term" value="F:ATP binding"/>
    <property type="evidence" value="ECO:0007669"/>
    <property type="project" value="InterPro"/>
</dbReference>
<dbReference type="Pfam" id="PF07973">
    <property type="entry name" value="tRNA_SAD"/>
    <property type="match status" value="1"/>
</dbReference>
<evidence type="ECO:0000256" key="1">
    <source>
        <dbReference type="ARBA" id="ARBA00001947"/>
    </source>
</evidence>
<dbReference type="Gene3D" id="2.40.30.130">
    <property type="match status" value="1"/>
</dbReference>
<evidence type="ECO:0000256" key="2">
    <source>
        <dbReference type="ARBA" id="ARBA00004496"/>
    </source>
</evidence>
<name>A0A9N9LA22_9HELO</name>
<dbReference type="GO" id="GO:0004813">
    <property type="term" value="F:alanine-tRNA ligase activity"/>
    <property type="evidence" value="ECO:0007669"/>
    <property type="project" value="InterPro"/>
</dbReference>
<dbReference type="PANTHER" id="PTHR43462:SF2">
    <property type="entry name" value="THREONYL AND ALANYL TRNA SYNTHETASE SECOND ADDITIONAL DOMAIN-CONTAINING PROTEIN"/>
    <property type="match status" value="1"/>
</dbReference>
<evidence type="ECO:0000313" key="6">
    <source>
        <dbReference type="EMBL" id="CAG8960703.1"/>
    </source>
</evidence>
<dbReference type="Proteomes" id="UP000696280">
    <property type="component" value="Unassembled WGS sequence"/>
</dbReference>
<feature type="region of interest" description="Disordered" evidence="4">
    <location>
        <begin position="1"/>
        <end position="23"/>
    </location>
</feature>
<dbReference type="InterPro" id="IPR018163">
    <property type="entry name" value="Thr/Ala-tRNA-synth_IIc_edit"/>
</dbReference>
<sequence length="299" mass="32269">MGLTANLNPPPTFLEQQTQPTQHILPEPKPYCNMSERTKLLYLEHGALYEYTSRVLSVKKVSSLGLDDQALIKNPSDDDHALVTDTTIFHVQGGGQPSDVGVISSDTITFEVTSVRHAAAGGQVLHFGRFSLGPGPFKEGKAIIQNINIEKRELYSRLHTAGHILGLAINALSREGILPPLTESKASHYPGSSGVEFGGLIDGKFKDAIQAKTDEFVAGNGEVRIHWWPMEKLLRDCTGVIEGFALPEGEVEGRVVEIEGLGAYPCGGTHVGSCGKVGQIQVRKIARSKGVSRVSYDVS</sequence>
<dbReference type="SUPFAM" id="SSF55186">
    <property type="entry name" value="ThrRS/AlaRS common domain"/>
    <property type="match status" value="1"/>
</dbReference>
<dbReference type="Pfam" id="PF01411">
    <property type="entry name" value="tRNA-synt_2c"/>
    <property type="match status" value="1"/>
</dbReference>
<keyword evidence="7" id="KW-1185">Reference proteome</keyword>
<dbReference type="PROSITE" id="PS50860">
    <property type="entry name" value="AA_TRNA_LIGASE_II_ALA"/>
    <property type="match status" value="1"/>
</dbReference>
<accession>A0A9N9LA22</accession>
<dbReference type="InterPro" id="IPR018165">
    <property type="entry name" value="Ala-tRNA-synth_IIc_core"/>
</dbReference>
<dbReference type="InterPro" id="IPR009000">
    <property type="entry name" value="Transl_B-barrel_sf"/>
</dbReference>
<dbReference type="InterPro" id="IPR012947">
    <property type="entry name" value="tRNA_SAD"/>
</dbReference>
<dbReference type="GO" id="GO:0003676">
    <property type="term" value="F:nucleic acid binding"/>
    <property type="evidence" value="ECO:0007669"/>
    <property type="project" value="InterPro"/>
</dbReference>
<gene>
    <name evidence="6" type="ORF">HYFRA_00013472</name>
</gene>
<comment type="similarity">
    <text evidence="3">Belongs to the class-II aminoacyl-tRNA synthetase family. Alax-L subfamily.</text>
</comment>
<dbReference type="InterPro" id="IPR051335">
    <property type="entry name" value="Alanyl-tRNA_Editing_Enzymes"/>
</dbReference>
<comment type="cofactor">
    <cofactor evidence="1">
        <name>Zn(2+)</name>
        <dbReference type="ChEBI" id="CHEBI:29105"/>
    </cofactor>
</comment>
<dbReference type="OrthoDB" id="288942at2759"/>
<reference evidence="6" key="1">
    <citation type="submission" date="2021-07" db="EMBL/GenBank/DDBJ databases">
        <authorList>
            <person name="Durling M."/>
        </authorList>
    </citation>
    <scope>NUCLEOTIDE SEQUENCE</scope>
</reference>
<proteinExistence type="inferred from homology"/>